<evidence type="ECO:0000313" key="1">
    <source>
        <dbReference type="EMBL" id="CEI65043.1"/>
    </source>
</evidence>
<keyword evidence="2" id="KW-1185">Reference proteome</keyword>
<accession>A0A2L2TAQ2</accession>
<dbReference type="Proteomes" id="UP000245910">
    <property type="component" value="Chromosome I"/>
</dbReference>
<proteinExistence type="predicted"/>
<dbReference type="AlphaFoldDB" id="A0A2L2TAQ2"/>
<protein>
    <submittedName>
        <fullName evidence="1">Uncharacterized protein</fullName>
    </submittedName>
</protein>
<name>A0A2L2TAQ2_9HYPO</name>
<dbReference type="EMBL" id="LN649229">
    <property type="protein sequence ID" value="CEI65043.1"/>
    <property type="molecule type" value="Genomic_DNA"/>
</dbReference>
<organism evidence="1 2">
    <name type="scientific">Fusarium venenatum</name>
    <dbReference type="NCBI Taxonomy" id="56646"/>
    <lineage>
        <taxon>Eukaryota</taxon>
        <taxon>Fungi</taxon>
        <taxon>Dikarya</taxon>
        <taxon>Ascomycota</taxon>
        <taxon>Pezizomycotina</taxon>
        <taxon>Sordariomycetes</taxon>
        <taxon>Hypocreomycetidae</taxon>
        <taxon>Hypocreales</taxon>
        <taxon>Nectriaceae</taxon>
        <taxon>Fusarium</taxon>
    </lineage>
</organism>
<reference evidence="2" key="1">
    <citation type="submission" date="2014-10" db="EMBL/GenBank/DDBJ databases">
        <authorList>
            <person name="King R."/>
        </authorList>
    </citation>
    <scope>NUCLEOTIDE SEQUENCE [LARGE SCALE GENOMIC DNA]</scope>
    <source>
        <strain evidence="2">A3/5</strain>
    </source>
</reference>
<evidence type="ECO:0000313" key="2">
    <source>
        <dbReference type="Proteomes" id="UP000245910"/>
    </source>
</evidence>
<sequence length="92" mass="10657">MHYTYTLCGVWRSYDIYDYQYYTLCESSCIDERGDVGGGYWDSKDIIRRRFLRNVVWSGGEALGRTPHSLALEISIEPFITPGLISLPKKKK</sequence>